<dbReference type="InterPro" id="IPR000531">
    <property type="entry name" value="Beta-barrel_TonB"/>
</dbReference>
<name>A0ABT4PHK3_9BACT</name>
<keyword evidence="7 10" id="KW-0472">Membrane</keyword>
<evidence type="ECO:0000259" key="15">
    <source>
        <dbReference type="Pfam" id="PF07715"/>
    </source>
</evidence>
<comment type="similarity">
    <text evidence="10 11">Belongs to the TonB-dependent receptor family.</text>
</comment>
<evidence type="ECO:0000256" key="10">
    <source>
        <dbReference type="PROSITE-ProRule" id="PRU01360"/>
    </source>
</evidence>
<keyword evidence="4 10" id="KW-0812">Transmembrane</keyword>
<keyword evidence="3 10" id="KW-1134">Transmembrane beta strand</keyword>
<evidence type="ECO:0000256" key="13">
    <source>
        <dbReference type="SAM" id="SignalP"/>
    </source>
</evidence>
<organism evidence="16 17">
    <name type="scientific">Phocaeicola acetigenes</name>
    <dbReference type="NCBI Taxonomy" id="3016083"/>
    <lineage>
        <taxon>Bacteria</taxon>
        <taxon>Pseudomonadati</taxon>
        <taxon>Bacteroidota</taxon>
        <taxon>Bacteroidia</taxon>
        <taxon>Bacteroidales</taxon>
        <taxon>Bacteroidaceae</taxon>
        <taxon>Phocaeicola</taxon>
    </lineage>
</organism>
<keyword evidence="6 11" id="KW-0798">TonB box</keyword>
<accession>A0ABT4PHK3</accession>
<protein>
    <submittedName>
        <fullName evidence="16">TonB-dependent receptor</fullName>
    </submittedName>
</protein>
<dbReference type="InterPro" id="IPR023997">
    <property type="entry name" value="TonB-dep_OMP_SusC/RagA_CS"/>
</dbReference>
<keyword evidence="2 10" id="KW-0813">Transport</keyword>
<dbReference type="Pfam" id="PF07715">
    <property type="entry name" value="Plug"/>
    <property type="match status" value="1"/>
</dbReference>
<proteinExistence type="inferred from homology"/>
<evidence type="ECO:0000256" key="1">
    <source>
        <dbReference type="ARBA" id="ARBA00004571"/>
    </source>
</evidence>
<dbReference type="PANTHER" id="PTHR30069">
    <property type="entry name" value="TONB-DEPENDENT OUTER MEMBRANE RECEPTOR"/>
    <property type="match status" value="1"/>
</dbReference>
<dbReference type="Gene3D" id="2.40.170.20">
    <property type="entry name" value="TonB-dependent receptor, beta-barrel domain"/>
    <property type="match status" value="1"/>
</dbReference>
<evidence type="ECO:0000313" key="16">
    <source>
        <dbReference type="EMBL" id="MCZ8372535.1"/>
    </source>
</evidence>
<evidence type="ECO:0000259" key="14">
    <source>
        <dbReference type="Pfam" id="PF00593"/>
    </source>
</evidence>
<comment type="caution">
    <text evidence="16">The sequence shown here is derived from an EMBL/GenBank/DDBJ whole genome shotgun (WGS) entry which is preliminary data.</text>
</comment>
<dbReference type="Gene3D" id="2.170.130.10">
    <property type="entry name" value="TonB-dependent receptor, plug domain"/>
    <property type="match status" value="1"/>
</dbReference>
<feature type="region of interest" description="Disordered" evidence="12">
    <location>
        <begin position="921"/>
        <end position="941"/>
    </location>
</feature>
<evidence type="ECO:0000256" key="8">
    <source>
        <dbReference type="ARBA" id="ARBA00023170"/>
    </source>
</evidence>
<dbReference type="InterPro" id="IPR012910">
    <property type="entry name" value="Plug_dom"/>
</dbReference>
<feature type="chain" id="PRO_5047333766" evidence="13">
    <location>
        <begin position="22"/>
        <end position="1018"/>
    </location>
</feature>
<dbReference type="PROSITE" id="PS52016">
    <property type="entry name" value="TONB_DEPENDENT_REC_3"/>
    <property type="match status" value="1"/>
</dbReference>
<sequence length="1018" mass="112823">MKRKLMLLMTFLVIGIGLVNAQVSKVTGVVTSEEDGLPIVGASVLVKGTTVGTVTDLDGNFTLTNVPSSAKTLVVSFIGLQTQELEIKPIMKVVLRSDSEMLDEVMVVAYGTAKKSSFTGSASTIKAEQITSGSKESLDKAFSGKMAGVRVASATGDPGSMGEMNIRGVGSINGSKTPLYVIDGVVMKSDGDMNYYGKSQSVLSTLNPDDIESMTVLKDAAAASLYGSRAANGVVIITTKSGKEGKTRVSYNGEVGWNKMAVDQYNMMSASDYIAYARESLANYYMVYEGVQTKDEAYQIVDQNNDVASFVNDPSGNTNTNWKDEIYRTAVTQNHQVSLNGGNQSTKFYAGVGYNKSEGIVLGSDFQRISARVNVDQKINNWADFSVKQMIASTTQNGFRDQNDQAQGLGTSSPLGILFAMDPTAPVKNEDGTYNANAGYGQVSNPHLMLGGKDSDTAMEWIQSKMFRSLTNAELGLHFLDKIFFKSIFGYDYIDNKHFEYWDRDGVNGAAVGGMGSRYTFQNSTLTSSNTLTYTDTFNDVHNLSIMAGFELEDQNLLQIISVAKNYSTHLPELSNGQPDAASSYDYGSAMMSYFGNVNYNYHDKYYLSASFRRDGSSRLSKDNRWANFWSVSGAWRLSKEGFMEDMPLFTDFKVKASYGTNGNLPTDYYGYMDLYAGSGYGNNPAIYWAQLANSELTWEKSKNLNVGFEWNMFGKVTLSAEYYLKNTTDLLFQVPTAYETGFSSRWDNLGKLKNDGVEIEVNSQNITTKDFSWTTNFNLTYQQAIIKELPEGKDIQYGDGQMYIHREGESMYSFYLPEWAGVNPDNGDGLWYVDPTDHSKGTTNKYEEAGWGIVGKALPDVMGGLTNTFTYKDFDLSFLISYQFGGDMFDYPGYFTHNDGYRLGNTVPEADAADYWTKPGDNAANPKPVYGNPQRPDRFSSRQVKSTDNIRLRELTVGYNIPVKKYINRLRVYFRANNPFLIWAKTDNVDPDVAINGYRQVDTPQLKSCVFGVNLEF</sequence>
<keyword evidence="5 13" id="KW-0732">Signal</keyword>
<keyword evidence="9 10" id="KW-0998">Cell outer membrane</keyword>
<dbReference type="InterPro" id="IPR039426">
    <property type="entry name" value="TonB-dep_rcpt-like"/>
</dbReference>
<feature type="domain" description="TonB-dependent receptor plug" evidence="15">
    <location>
        <begin position="115"/>
        <end position="234"/>
    </location>
</feature>
<dbReference type="SUPFAM" id="SSF49464">
    <property type="entry name" value="Carboxypeptidase regulatory domain-like"/>
    <property type="match status" value="1"/>
</dbReference>
<dbReference type="Pfam" id="PF13715">
    <property type="entry name" value="CarbopepD_reg_2"/>
    <property type="match status" value="1"/>
</dbReference>
<evidence type="ECO:0000256" key="9">
    <source>
        <dbReference type="ARBA" id="ARBA00023237"/>
    </source>
</evidence>
<evidence type="ECO:0000256" key="7">
    <source>
        <dbReference type="ARBA" id="ARBA00023136"/>
    </source>
</evidence>
<keyword evidence="17" id="KW-1185">Reference proteome</keyword>
<gene>
    <name evidence="16" type="ORF">O6P32_07400</name>
</gene>
<feature type="signal peptide" evidence="13">
    <location>
        <begin position="1"/>
        <end position="21"/>
    </location>
</feature>
<dbReference type="InterPro" id="IPR023996">
    <property type="entry name" value="TonB-dep_OMP_SusC/RagA"/>
</dbReference>
<keyword evidence="8 16" id="KW-0675">Receptor</keyword>
<reference evidence="16" key="1">
    <citation type="submission" date="2022-12" db="EMBL/GenBank/DDBJ databases">
        <title>Phocaeicola acetigenes sp. nov., isolated feces from a healthy human.</title>
        <authorList>
            <person name="Do H."/>
            <person name="Ha Y.B."/>
            <person name="Kim J.-S."/>
            <person name="Suh M.K."/>
            <person name="Kim H.S."/>
            <person name="Lee J.-S."/>
        </authorList>
    </citation>
    <scope>NUCLEOTIDE SEQUENCE</scope>
    <source>
        <strain evidence="16">KGMB11183</strain>
    </source>
</reference>
<dbReference type="EMBL" id="JAPZVM010000004">
    <property type="protein sequence ID" value="MCZ8372535.1"/>
    <property type="molecule type" value="Genomic_DNA"/>
</dbReference>
<dbReference type="NCBIfam" id="TIGR04056">
    <property type="entry name" value="OMP_RagA_SusC"/>
    <property type="match status" value="1"/>
</dbReference>
<comment type="subcellular location">
    <subcellularLocation>
        <location evidence="1 10">Cell outer membrane</location>
        <topology evidence="1 10">Multi-pass membrane protein</topology>
    </subcellularLocation>
</comment>
<dbReference type="Gene3D" id="2.60.40.1120">
    <property type="entry name" value="Carboxypeptidase-like, regulatory domain"/>
    <property type="match status" value="1"/>
</dbReference>
<feature type="domain" description="TonB-dependent receptor-like beta-barrel" evidence="14">
    <location>
        <begin position="468"/>
        <end position="899"/>
    </location>
</feature>
<evidence type="ECO:0000256" key="2">
    <source>
        <dbReference type="ARBA" id="ARBA00022448"/>
    </source>
</evidence>
<evidence type="ECO:0000313" key="17">
    <source>
        <dbReference type="Proteomes" id="UP001141933"/>
    </source>
</evidence>
<dbReference type="Pfam" id="PF00593">
    <property type="entry name" value="TonB_dep_Rec_b-barrel"/>
    <property type="match status" value="1"/>
</dbReference>
<evidence type="ECO:0000256" key="4">
    <source>
        <dbReference type="ARBA" id="ARBA00022692"/>
    </source>
</evidence>
<dbReference type="PANTHER" id="PTHR30069:SF29">
    <property type="entry name" value="HEMOGLOBIN AND HEMOGLOBIN-HAPTOGLOBIN-BINDING PROTEIN 1-RELATED"/>
    <property type="match status" value="1"/>
</dbReference>
<dbReference type="SUPFAM" id="SSF56935">
    <property type="entry name" value="Porins"/>
    <property type="match status" value="1"/>
</dbReference>
<evidence type="ECO:0000256" key="6">
    <source>
        <dbReference type="ARBA" id="ARBA00023077"/>
    </source>
</evidence>
<dbReference type="Proteomes" id="UP001141933">
    <property type="component" value="Unassembled WGS sequence"/>
</dbReference>
<dbReference type="InterPro" id="IPR037066">
    <property type="entry name" value="Plug_dom_sf"/>
</dbReference>
<evidence type="ECO:0000256" key="12">
    <source>
        <dbReference type="SAM" id="MobiDB-lite"/>
    </source>
</evidence>
<dbReference type="RefSeq" id="WP_269877738.1">
    <property type="nucleotide sequence ID" value="NZ_JAPZVM010000004.1"/>
</dbReference>
<dbReference type="InterPro" id="IPR008969">
    <property type="entry name" value="CarboxyPept-like_regulatory"/>
</dbReference>
<dbReference type="NCBIfam" id="TIGR04057">
    <property type="entry name" value="SusC_RagA_signa"/>
    <property type="match status" value="1"/>
</dbReference>
<evidence type="ECO:0000256" key="11">
    <source>
        <dbReference type="RuleBase" id="RU003357"/>
    </source>
</evidence>
<evidence type="ECO:0000256" key="3">
    <source>
        <dbReference type="ARBA" id="ARBA00022452"/>
    </source>
</evidence>
<evidence type="ECO:0000256" key="5">
    <source>
        <dbReference type="ARBA" id="ARBA00022729"/>
    </source>
</evidence>
<dbReference type="InterPro" id="IPR036942">
    <property type="entry name" value="Beta-barrel_TonB_sf"/>
</dbReference>